<protein>
    <submittedName>
        <fullName evidence="1">Uncharacterized protein</fullName>
    </submittedName>
</protein>
<evidence type="ECO:0000313" key="2">
    <source>
        <dbReference type="Proteomes" id="UP000613974"/>
    </source>
</evidence>
<dbReference type="GeneID" id="95590736"/>
<dbReference type="EMBL" id="BNEC01000005">
    <property type="protein sequence ID" value="GHI72498.1"/>
    <property type="molecule type" value="Genomic_DNA"/>
</dbReference>
<comment type="caution">
    <text evidence="1">The sequence shown here is derived from an EMBL/GenBank/DDBJ whole genome shotgun (WGS) entry which is preliminary data.</text>
</comment>
<name>A0ABQ3SWH2_9ACTN</name>
<evidence type="ECO:0000313" key="1">
    <source>
        <dbReference type="EMBL" id="GHI72498.1"/>
    </source>
</evidence>
<dbReference type="Proteomes" id="UP000613974">
    <property type="component" value="Unassembled WGS sequence"/>
</dbReference>
<gene>
    <name evidence="1" type="ORF">Snoj_64160</name>
</gene>
<proteinExistence type="predicted"/>
<keyword evidence="2" id="KW-1185">Reference proteome</keyword>
<dbReference type="RefSeq" id="WP_189735287.1">
    <property type="nucleotide sequence ID" value="NZ_BMRL01000003.1"/>
</dbReference>
<accession>A0ABQ3SWH2</accession>
<reference evidence="2" key="1">
    <citation type="submission" date="2023-07" db="EMBL/GenBank/DDBJ databases">
        <title>Whole genome shotgun sequence of Streptomyces nojiriensis NBRC 13794.</title>
        <authorList>
            <person name="Komaki H."/>
            <person name="Tamura T."/>
        </authorList>
    </citation>
    <scope>NUCLEOTIDE SEQUENCE [LARGE SCALE GENOMIC DNA]</scope>
    <source>
        <strain evidence="2">NBRC 13794</strain>
    </source>
</reference>
<sequence>MHYKYRFMKGGIGLAADLLAHTEESESAPSGAIQIDQRLHLRLPAGHIYWKDAAWLAYGLSLHTAELSRIADGHLLVAIDSFTYPGADYQAEVAALAIDGWVHQILNKPPCGISVSFDQPHRKFRFDWGTGMVPFCDDLPD</sequence>
<organism evidence="1 2">
    <name type="scientific">Streptomyces nojiriensis</name>
    <dbReference type="NCBI Taxonomy" id="66374"/>
    <lineage>
        <taxon>Bacteria</taxon>
        <taxon>Bacillati</taxon>
        <taxon>Actinomycetota</taxon>
        <taxon>Actinomycetes</taxon>
        <taxon>Kitasatosporales</taxon>
        <taxon>Streptomycetaceae</taxon>
        <taxon>Streptomyces</taxon>
    </lineage>
</organism>